<dbReference type="PROSITE" id="PS51257">
    <property type="entry name" value="PROKAR_LIPOPROTEIN"/>
    <property type="match status" value="1"/>
</dbReference>
<keyword evidence="3" id="KW-0449">Lipoprotein</keyword>
<evidence type="ECO:0000256" key="1">
    <source>
        <dbReference type="SAM" id="SignalP"/>
    </source>
</evidence>
<dbReference type="RefSeq" id="WP_018748866.1">
    <property type="nucleotide sequence ID" value="NZ_BSOZ01000035.1"/>
</dbReference>
<keyword evidence="4" id="KW-1185">Reference proteome</keyword>
<comment type="caution">
    <text evidence="3">The sequence shown here is derived from an EMBL/GenBank/DDBJ whole genome shotgun (WGS) entry which is preliminary data.</text>
</comment>
<dbReference type="Proteomes" id="UP001156836">
    <property type="component" value="Unassembled WGS sequence"/>
</dbReference>
<keyword evidence="1" id="KW-0732">Signal</keyword>
<evidence type="ECO:0000313" key="4">
    <source>
        <dbReference type="Proteomes" id="UP001156836"/>
    </source>
</evidence>
<dbReference type="InterPro" id="IPR025510">
    <property type="entry name" value="DUF4397"/>
</dbReference>
<name>A0ABQ6BY08_9NEIS</name>
<gene>
    <name evidence="3" type="ORF">GCM10007860_22570</name>
</gene>
<feature type="signal peptide" evidence="1">
    <location>
        <begin position="1"/>
        <end position="21"/>
    </location>
</feature>
<reference evidence="4" key="1">
    <citation type="journal article" date="2019" name="Int. J. Syst. Evol. Microbiol.">
        <title>The Global Catalogue of Microorganisms (GCM) 10K type strain sequencing project: providing services to taxonomists for standard genome sequencing and annotation.</title>
        <authorList>
            <consortium name="The Broad Institute Genomics Platform"/>
            <consortium name="The Broad Institute Genome Sequencing Center for Infectious Disease"/>
            <person name="Wu L."/>
            <person name="Ma J."/>
        </authorList>
    </citation>
    <scope>NUCLEOTIDE SEQUENCE [LARGE SCALE GENOMIC DNA]</scope>
    <source>
        <strain evidence="4">NBRC 104970</strain>
    </source>
</reference>
<dbReference type="EMBL" id="BSOZ01000035">
    <property type="protein sequence ID" value="GLS05107.1"/>
    <property type="molecule type" value="Genomic_DNA"/>
</dbReference>
<feature type="domain" description="DUF4397" evidence="2">
    <location>
        <begin position="38"/>
        <end position="154"/>
    </location>
</feature>
<evidence type="ECO:0000259" key="2">
    <source>
        <dbReference type="Pfam" id="PF14344"/>
    </source>
</evidence>
<accession>A0ABQ6BY08</accession>
<proteinExistence type="predicted"/>
<sequence>MKLLKLLLLATATMSILTACGGSDDDDLDDRLNIADPKLRFVHAVPAGPNVTLYRNGNAEADATDVGYKYASQYYDIGEGNSALELKTADGAISVGSNSFDAQRGHKYTSVALIGDGKADVMLVDDPYNKGITSDNARVRVVNAAFNAQNVDVYLTDPGVDLATQTARFAAVPYKTAKPDSGSDSEELEGQTYQIRVTEAGTQNVIFNATADLPANADWLLLVVPADGIGALVPNNVKVLVAKSDDDTKATLELTNTP</sequence>
<protein>
    <submittedName>
        <fullName evidence="3">Lipoprotein</fullName>
    </submittedName>
</protein>
<evidence type="ECO:0000313" key="3">
    <source>
        <dbReference type="EMBL" id="GLS05107.1"/>
    </source>
</evidence>
<organism evidence="3 4">
    <name type="scientific">Chitiniphilus shinanonensis</name>
    <dbReference type="NCBI Taxonomy" id="553088"/>
    <lineage>
        <taxon>Bacteria</taxon>
        <taxon>Pseudomonadati</taxon>
        <taxon>Pseudomonadota</taxon>
        <taxon>Betaproteobacteria</taxon>
        <taxon>Neisseriales</taxon>
        <taxon>Chitinibacteraceae</taxon>
        <taxon>Chitiniphilus</taxon>
    </lineage>
</organism>
<dbReference type="Pfam" id="PF14344">
    <property type="entry name" value="DUF4397"/>
    <property type="match status" value="1"/>
</dbReference>
<feature type="chain" id="PRO_5046929325" evidence="1">
    <location>
        <begin position="22"/>
        <end position="258"/>
    </location>
</feature>